<keyword evidence="2" id="KW-0812">Transmembrane</keyword>
<evidence type="ECO:0000313" key="6">
    <source>
        <dbReference type="Proteomes" id="UP001548590"/>
    </source>
</evidence>
<protein>
    <submittedName>
        <fullName evidence="5">TPM domain-containing protein</fullName>
    </submittedName>
</protein>
<reference evidence="5 6" key="1">
    <citation type="submission" date="2024-07" db="EMBL/GenBank/DDBJ databases">
        <title>Uliginosibacterium paludis KCTC:42655.</title>
        <authorList>
            <person name="Kim M.K."/>
        </authorList>
    </citation>
    <scope>NUCLEOTIDE SEQUENCE [LARGE SCALE GENOMIC DNA]</scope>
    <source>
        <strain evidence="5 6">KCTC 42655</strain>
    </source>
</reference>
<feature type="compositionally biased region" description="Low complexity" evidence="1">
    <location>
        <begin position="458"/>
        <end position="487"/>
    </location>
</feature>
<evidence type="ECO:0000256" key="3">
    <source>
        <dbReference type="SAM" id="SignalP"/>
    </source>
</evidence>
<keyword evidence="2" id="KW-0472">Membrane</keyword>
<dbReference type="EMBL" id="JBEWLZ010000005">
    <property type="protein sequence ID" value="MET1490289.1"/>
    <property type="molecule type" value="Genomic_DNA"/>
</dbReference>
<keyword evidence="3" id="KW-0732">Signal</keyword>
<gene>
    <name evidence="5" type="ORF">ABVT11_10670</name>
</gene>
<dbReference type="Proteomes" id="UP001548590">
    <property type="component" value="Unassembled WGS sequence"/>
</dbReference>
<organism evidence="5 6">
    <name type="scientific">Uliginosibacterium paludis</name>
    <dbReference type="NCBI Taxonomy" id="1615952"/>
    <lineage>
        <taxon>Bacteria</taxon>
        <taxon>Pseudomonadati</taxon>
        <taxon>Pseudomonadota</taxon>
        <taxon>Betaproteobacteria</taxon>
        <taxon>Rhodocyclales</taxon>
        <taxon>Zoogloeaceae</taxon>
        <taxon>Uliginosibacterium</taxon>
    </lineage>
</organism>
<comment type="caution">
    <text evidence="5">The sequence shown here is derived from an EMBL/GenBank/DDBJ whole genome shotgun (WGS) entry which is preliminary data.</text>
</comment>
<dbReference type="Gene3D" id="3.10.310.50">
    <property type="match status" value="1"/>
</dbReference>
<feature type="domain" description="TPM" evidence="4">
    <location>
        <begin position="42"/>
        <end position="163"/>
    </location>
</feature>
<keyword evidence="2" id="KW-1133">Transmembrane helix</keyword>
<dbReference type="Pfam" id="PF04536">
    <property type="entry name" value="TPM_phosphatase"/>
    <property type="match status" value="1"/>
</dbReference>
<feature type="chain" id="PRO_5046239215" evidence="3">
    <location>
        <begin position="23"/>
        <end position="503"/>
    </location>
</feature>
<feature type="signal peptide" evidence="3">
    <location>
        <begin position="1"/>
        <end position="22"/>
    </location>
</feature>
<accession>A0ABV2CQV4</accession>
<evidence type="ECO:0000259" key="4">
    <source>
        <dbReference type="Pfam" id="PF04536"/>
    </source>
</evidence>
<proteinExistence type="predicted"/>
<dbReference type="PANTHER" id="PTHR30373">
    <property type="entry name" value="UPF0603 PROTEIN YGCG"/>
    <property type="match status" value="1"/>
</dbReference>
<dbReference type="RefSeq" id="WP_345928509.1">
    <property type="nucleotide sequence ID" value="NZ_JBDIVF010000006.1"/>
</dbReference>
<sequence>MLSVCRSVLCCVLLMFCLPAFTATSVESLADPRANGGSRVANPDSLLSPATVAQIDAELAEIERATGVQVAVVALGSVAGDDVFGFAQSVFERWGIGRKGHDDGALILLALAQRTVRIHTGYGLEGVLPDVVCQRITRELMLPALREGRYDDGMLAGVQALRRLLLSGVEAGQSVAAGARPALRVVELMPRTEPEAWLTLRWFLAAGLVIAGIIWQLRYRPGEPAGGPGLMRLQDLPKPLHAAVFTGLPLLMIVALDRLHPPGLPWLALSGVYLFYLGAALLRARALRQRLDAMFERSEHANIARVLNDERGFWGLMAAIFPLPLGQNRFAPEVLARGYRFAPRACPHCAQPGMKRLSEAEEDAFLSRIEQIEESLGAVEYDVWLCGTCGGHSGVAFAQPDAFHSRCPDCQGMTRELVNDEVRYAATATSGGSGVRHYRCRACNKRTRETYSLARLASDSTSSSFSSSSSSSSFSSDSASSSSSSDSGWGGGSSGGGGSSSSW</sequence>
<feature type="compositionally biased region" description="Gly residues" evidence="1">
    <location>
        <begin position="488"/>
        <end position="503"/>
    </location>
</feature>
<name>A0ABV2CQV4_9RHOO</name>
<evidence type="ECO:0000256" key="1">
    <source>
        <dbReference type="SAM" id="MobiDB-lite"/>
    </source>
</evidence>
<feature type="transmembrane region" description="Helical" evidence="2">
    <location>
        <begin position="200"/>
        <end position="219"/>
    </location>
</feature>
<dbReference type="InterPro" id="IPR007621">
    <property type="entry name" value="TPM_dom"/>
</dbReference>
<evidence type="ECO:0000256" key="2">
    <source>
        <dbReference type="SAM" id="Phobius"/>
    </source>
</evidence>
<evidence type="ECO:0000313" key="5">
    <source>
        <dbReference type="EMBL" id="MET1490289.1"/>
    </source>
</evidence>
<feature type="transmembrane region" description="Helical" evidence="2">
    <location>
        <begin position="240"/>
        <end position="257"/>
    </location>
</feature>
<keyword evidence="6" id="KW-1185">Reference proteome</keyword>
<feature type="region of interest" description="Disordered" evidence="1">
    <location>
        <begin position="458"/>
        <end position="503"/>
    </location>
</feature>
<feature type="transmembrane region" description="Helical" evidence="2">
    <location>
        <begin position="263"/>
        <end position="282"/>
    </location>
</feature>
<dbReference type="PANTHER" id="PTHR30373:SF2">
    <property type="entry name" value="UPF0603 PROTEIN YGCG"/>
    <property type="match status" value="1"/>
</dbReference>